<gene>
    <name evidence="3" type="ordered locus">MPUT_0509</name>
</gene>
<sequence length="628" mass="74122">MKIPWIRKKEPKIEDSNIADFNALTPNVMKEKDIEESYKDSLYFATTNENIFNIAITGAYGSGKSTIWRTYEKNYLRKNNKFSQTLTITFGKYNQNNELDKNDKSKKHDTLFYNRIERQIINDLVVQIDSQVIPLYKNKVQQNFTGSKVFNFFFFFVYFLTVIFVTVMLFILLVYLPNTARTLGIKILISLLLIFVLGIILYVLAYFFWSKLRLRIHKINIKGINIETSTKSLSEETILEKEIKEIIYLIHSSKRKFIVFEDLDRFNDIKIFERLKQINNLVNKHCKIMSSKWRVKFIYMISDAIFDAESRTKFFDFIIPVASVKNSTKVVEEVLAKANKKEISYKKIQSILNVIPNIRLLQNIVNEFKILEPIINKNNKNEITEVLFSALIIKNLLPEEFAELQKQNGVINKIFTNYNNFLNWTNTELNNKLDQNYFALKNLLNLNYLIVSKILELRTEIIKISYENTACIKDNYLNNYKNTSLKENSDPLANLLEGKIDKISVVYKKENQLLSAIYTLDEFNQEFIKTNQSLKTWIDNIKKESIELQTSLKKENNIILNKLTRLKKYSLNELLNILDWEKSKNSNCEKWFSDLNINSEKLYIIKELMNNNFIDEKVHEFLIKNQVF</sequence>
<evidence type="ECO:0000313" key="3">
    <source>
        <dbReference type="EMBL" id="AEM68869.1"/>
    </source>
</evidence>
<keyword evidence="1" id="KW-0472">Membrane</keyword>
<accession>A0A7U4E9F8</accession>
<protein>
    <recommendedName>
        <fullName evidence="2">YobI-like P-loop NTPase domain-containing protein</fullName>
    </recommendedName>
</protein>
<feature type="transmembrane region" description="Helical" evidence="1">
    <location>
        <begin position="149"/>
        <end position="175"/>
    </location>
</feature>
<dbReference type="KEGG" id="mpf:MPUT_0509"/>
<dbReference type="Proteomes" id="UP000008907">
    <property type="component" value="Chromosome"/>
</dbReference>
<evidence type="ECO:0000313" key="4">
    <source>
        <dbReference type="Proteomes" id="UP000008907"/>
    </source>
</evidence>
<feature type="domain" description="YobI-like P-loop NTPase" evidence="2">
    <location>
        <begin position="38"/>
        <end position="411"/>
    </location>
</feature>
<keyword evidence="1" id="KW-0812">Transmembrane</keyword>
<organism evidence="3 4">
    <name type="scientific">Mycoplasma putrefaciens (strain ATCC 15718 / NCTC 10155 / C30 KS-1 / KS-1)</name>
    <dbReference type="NCBI Taxonomy" id="743965"/>
    <lineage>
        <taxon>Bacteria</taxon>
        <taxon>Bacillati</taxon>
        <taxon>Mycoplasmatota</taxon>
        <taxon>Mollicutes</taxon>
        <taxon>Mycoplasmataceae</taxon>
        <taxon>Mycoplasma</taxon>
    </lineage>
</organism>
<dbReference type="AlphaFoldDB" id="A0A7U4E9F8"/>
<dbReference type="Pfam" id="PF20693">
    <property type="entry name" value="YobI-ATPase"/>
    <property type="match status" value="1"/>
</dbReference>
<feature type="transmembrane region" description="Helical" evidence="1">
    <location>
        <begin position="187"/>
        <end position="209"/>
    </location>
</feature>
<name>A0A7U4E9F8_MYCPK</name>
<dbReference type="InterPro" id="IPR027417">
    <property type="entry name" value="P-loop_NTPase"/>
</dbReference>
<dbReference type="InterPro" id="IPR048428">
    <property type="entry name" value="YobI-NTPase"/>
</dbReference>
<dbReference type="EMBL" id="CP003021">
    <property type="protein sequence ID" value="AEM68869.1"/>
    <property type="molecule type" value="Genomic_DNA"/>
</dbReference>
<keyword evidence="1" id="KW-1133">Transmembrane helix</keyword>
<dbReference type="SUPFAM" id="SSF52540">
    <property type="entry name" value="P-loop containing nucleoside triphosphate hydrolases"/>
    <property type="match status" value="1"/>
</dbReference>
<evidence type="ECO:0000256" key="1">
    <source>
        <dbReference type="SAM" id="Phobius"/>
    </source>
</evidence>
<evidence type="ECO:0000259" key="2">
    <source>
        <dbReference type="Pfam" id="PF20693"/>
    </source>
</evidence>
<reference evidence="3 4" key="1">
    <citation type="journal article" date="2011" name="J. Bacteriol.">
        <title>Genome Sequence of Mycoplasma putrefaciens Type Strain KS1.</title>
        <authorList>
            <person name="Calcutt M.J."/>
            <person name="Foecking M.F."/>
        </authorList>
    </citation>
    <scope>NUCLEOTIDE SEQUENCE [LARGE SCALE GENOMIC DNA]</scope>
    <source>
        <strain evidence="4">ATCC 15718 / NCTC 10155 / C30 KS-1 / KS-1</strain>
    </source>
</reference>
<proteinExistence type="predicted"/>